<organism evidence="1 2">
    <name type="scientific">Diplogelasinospora grovesii</name>
    <dbReference type="NCBI Taxonomy" id="303347"/>
    <lineage>
        <taxon>Eukaryota</taxon>
        <taxon>Fungi</taxon>
        <taxon>Dikarya</taxon>
        <taxon>Ascomycota</taxon>
        <taxon>Pezizomycotina</taxon>
        <taxon>Sordariomycetes</taxon>
        <taxon>Sordariomycetidae</taxon>
        <taxon>Sordariales</taxon>
        <taxon>Diplogelasinosporaceae</taxon>
        <taxon>Diplogelasinospora</taxon>
    </lineage>
</organism>
<dbReference type="Gene3D" id="3.40.50.720">
    <property type="entry name" value="NAD(P)-binding Rossmann-like Domain"/>
    <property type="match status" value="1"/>
</dbReference>
<gene>
    <name evidence="1" type="ORF">QBC46DRAFT_343220</name>
</gene>
<dbReference type="AlphaFoldDB" id="A0AAN6N7F4"/>
<dbReference type="EMBL" id="MU853823">
    <property type="protein sequence ID" value="KAK3938742.1"/>
    <property type="molecule type" value="Genomic_DNA"/>
</dbReference>
<dbReference type="PRINTS" id="PR01167">
    <property type="entry name" value="INSADHFAMILY"/>
</dbReference>
<dbReference type="SUPFAM" id="SSF51735">
    <property type="entry name" value="NAD(P)-binding Rossmann-fold domains"/>
    <property type="match status" value="1"/>
</dbReference>
<protein>
    <submittedName>
        <fullName evidence="1">Uncharacterized protein</fullName>
    </submittedName>
</protein>
<reference evidence="2" key="1">
    <citation type="journal article" date="2023" name="Mol. Phylogenet. Evol.">
        <title>Genome-scale phylogeny and comparative genomics of the fungal order Sordariales.</title>
        <authorList>
            <person name="Hensen N."/>
            <person name="Bonometti L."/>
            <person name="Westerberg I."/>
            <person name="Brannstrom I.O."/>
            <person name="Guillou S."/>
            <person name="Cros-Aarteil S."/>
            <person name="Calhoun S."/>
            <person name="Haridas S."/>
            <person name="Kuo A."/>
            <person name="Mondo S."/>
            <person name="Pangilinan J."/>
            <person name="Riley R."/>
            <person name="LaButti K."/>
            <person name="Andreopoulos B."/>
            <person name="Lipzen A."/>
            <person name="Chen C."/>
            <person name="Yan M."/>
            <person name="Daum C."/>
            <person name="Ng V."/>
            <person name="Clum A."/>
            <person name="Steindorff A."/>
            <person name="Ohm R.A."/>
            <person name="Martin F."/>
            <person name="Silar P."/>
            <person name="Natvig D.O."/>
            <person name="Lalanne C."/>
            <person name="Gautier V."/>
            <person name="Ament-Velasquez S.L."/>
            <person name="Kruys A."/>
            <person name="Hutchinson M.I."/>
            <person name="Powell A.J."/>
            <person name="Barry K."/>
            <person name="Miller A.N."/>
            <person name="Grigoriev I.V."/>
            <person name="Debuchy R."/>
            <person name="Gladieux P."/>
            <person name="Hiltunen Thoren M."/>
            <person name="Johannesson H."/>
        </authorList>
    </citation>
    <scope>NUCLEOTIDE SEQUENCE [LARGE SCALE GENOMIC DNA]</scope>
    <source>
        <strain evidence="2">CBS 340.73</strain>
    </source>
</reference>
<comment type="caution">
    <text evidence="1">The sequence shown here is derived from an EMBL/GenBank/DDBJ whole genome shotgun (WGS) entry which is preliminary data.</text>
</comment>
<proteinExistence type="predicted"/>
<dbReference type="Pfam" id="PF00106">
    <property type="entry name" value="adh_short"/>
    <property type="match status" value="1"/>
</dbReference>
<sequence>MLIYHRLSITLQPSTHSKWPSSSAWGVWPFLAAYSNSKAAMIHYTTTLAASYPAGNVLAVAVNPGLNTTDIPLGVKPREEQRGEEIPEKNLLTTQLNAVLGVEQFN</sequence>
<dbReference type="InterPro" id="IPR002347">
    <property type="entry name" value="SDR_fam"/>
</dbReference>
<accession>A0AAN6N7F4</accession>
<evidence type="ECO:0000313" key="1">
    <source>
        <dbReference type="EMBL" id="KAK3938742.1"/>
    </source>
</evidence>
<name>A0AAN6N7F4_9PEZI</name>
<dbReference type="Proteomes" id="UP001303473">
    <property type="component" value="Unassembled WGS sequence"/>
</dbReference>
<evidence type="ECO:0000313" key="2">
    <source>
        <dbReference type="Proteomes" id="UP001303473"/>
    </source>
</evidence>
<keyword evidence="2" id="KW-1185">Reference proteome</keyword>
<dbReference type="InterPro" id="IPR036291">
    <property type="entry name" value="NAD(P)-bd_dom_sf"/>
</dbReference>